<organism evidence="1 2">
    <name type="scientific">Diplogelasinospora grovesii</name>
    <dbReference type="NCBI Taxonomy" id="303347"/>
    <lineage>
        <taxon>Eukaryota</taxon>
        <taxon>Fungi</taxon>
        <taxon>Dikarya</taxon>
        <taxon>Ascomycota</taxon>
        <taxon>Pezizomycotina</taxon>
        <taxon>Sordariomycetes</taxon>
        <taxon>Sordariomycetidae</taxon>
        <taxon>Sordariales</taxon>
        <taxon>Diplogelasinosporaceae</taxon>
        <taxon>Diplogelasinospora</taxon>
    </lineage>
</organism>
<evidence type="ECO:0000313" key="2">
    <source>
        <dbReference type="Proteomes" id="UP001303473"/>
    </source>
</evidence>
<dbReference type="EMBL" id="MU853754">
    <property type="protein sequence ID" value="KAK3945601.1"/>
    <property type="molecule type" value="Genomic_DNA"/>
</dbReference>
<evidence type="ECO:0000313" key="1">
    <source>
        <dbReference type="EMBL" id="KAK3945601.1"/>
    </source>
</evidence>
<reference evidence="2" key="1">
    <citation type="journal article" date="2023" name="Mol. Phylogenet. Evol.">
        <title>Genome-scale phylogeny and comparative genomics of the fungal order Sordariales.</title>
        <authorList>
            <person name="Hensen N."/>
            <person name="Bonometti L."/>
            <person name="Westerberg I."/>
            <person name="Brannstrom I.O."/>
            <person name="Guillou S."/>
            <person name="Cros-Aarteil S."/>
            <person name="Calhoun S."/>
            <person name="Haridas S."/>
            <person name="Kuo A."/>
            <person name="Mondo S."/>
            <person name="Pangilinan J."/>
            <person name="Riley R."/>
            <person name="LaButti K."/>
            <person name="Andreopoulos B."/>
            <person name="Lipzen A."/>
            <person name="Chen C."/>
            <person name="Yan M."/>
            <person name="Daum C."/>
            <person name="Ng V."/>
            <person name="Clum A."/>
            <person name="Steindorff A."/>
            <person name="Ohm R.A."/>
            <person name="Martin F."/>
            <person name="Silar P."/>
            <person name="Natvig D.O."/>
            <person name="Lalanne C."/>
            <person name="Gautier V."/>
            <person name="Ament-Velasquez S.L."/>
            <person name="Kruys A."/>
            <person name="Hutchinson M.I."/>
            <person name="Powell A.J."/>
            <person name="Barry K."/>
            <person name="Miller A.N."/>
            <person name="Grigoriev I.V."/>
            <person name="Debuchy R."/>
            <person name="Gladieux P."/>
            <person name="Hiltunen Thoren M."/>
            <person name="Johannesson H."/>
        </authorList>
    </citation>
    <scope>NUCLEOTIDE SEQUENCE [LARGE SCALE GENOMIC DNA]</scope>
    <source>
        <strain evidence="2">CBS 340.73</strain>
    </source>
</reference>
<accession>A0AAN6NGZ4</accession>
<protein>
    <submittedName>
        <fullName evidence="1">Uncharacterized protein</fullName>
    </submittedName>
</protein>
<comment type="caution">
    <text evidence="1">The sequence shown here is derived from an EMBL/GenBank/DDBJ whole genome shotgun (WGS) entry which is preliminary data.</text>
</comment>
<dbReference type="Proteomes" id="UP001303473">
    <property type="component" value="Unassembled WGS sequence"/>
</dbReference>
<name>A0AAN6NGZ4_9PEZI</name>
<proteinExistence type="predicted"/>
<keyword evidence="2" id="KW-1185">Reference proteome</keyword>
<sequence>MAPRALRDTSACTARALKHRKHHDTQLNIPVPEAVSVTWQLSFDAIRKHHSSSFKLLSPMSLLHNDDMPDFLFIGHFPKYGGDRSLFEKDITPLLRFSLDTIA</sequence>
<gene>
    <name evidence="1" type="ORF">QBC46DRAFT_94985</name>
</gene>
<dbReference type="AlphaFoldDB" id="A0AAN6NGZ4"/>